<keyword evidence="3" id="KW-1185">Reference proteome</keyword>
<organism evidence="2 3">
    <name type="scientific">Saccharopolyspora rhizosphaerae</name>
    <dbReference type="NCBI Taxonomy" id="2492662"/>
    <lineage>
        <taxon>Bacteria</taxon>
        <taxon>Bacillati</taxon>
        <taxon>Actinomycetota</taxon>
        <taxon>Actinomycetes</taxon>
        <taxon>Pseudonocardiales</taxon>
        <taxon>Pseudonocardiaceae</taxon>
        <taxon>Saccharopolyspora</taxon>
    </lineage>
</organism>
<dbReference type="RefSeq" id="WP_125091092.1">
    <property type="nucleotide sequence ID" value="NZ_RSAA01000014.1"/>
</dbReference>
<dbReference type="InterPro" id="IPR029058">
    <property type="entry name" value="AB_hydrolase_fold"/>
</dbReference>
<proteinExistence type="predicted"/>
<feature type="region of interest" description="Disordered" evidence="1">
    <location>
        <begin position="1"/>
        <end position="45"/>
    </location>
</feature>
<dbReference type="Gene3D" id="3.40.50.1820">
    <property type="entry name" value="alpha/beta hydrolase"/>
    <property type="match status" value="1"/>
</dbReference>
<evidence type="ECO:0000256" key="1">
    <source>
        <dbReference type="SAM" id="MobiDB-lite"/>
    </source>
</evidence>
<evidence type="ECO:0008006" key="4">
    <source>
        <dbReference type="Google" id="ProtNLM"/>
    </source>
</evidence>
<dbReference type="SUPFAM" id="SSF53474">
    <property type="entry name" value="alpha/beta-Hydrolases"/>
    <property type="match status" value="1"/>
</dbReference>
<evidence type="ECO:0000313" key="2">
    <source>
        <dbReference type="EMBL" id="RRO16304.1"/>
    </source>
</evidence>
<sequence>MTVVARHQPEPRDRTTQQGRRPRRRGRDHDRLYPPSALTGPVRDGCGQEVTVCPDSGHLLVEEHPEALAERLATWVSGWRR</sequence>
<reference evidence="2 3" key="1">
    <citation type="submission" date="2018-11" db="EMBL/GenBank/DDBJ databases">
        <title>Saccharopolyspora rhizosphaerae sp. nov., an actinomycete isolated from rhizosphere soil in Thailand.</title>
        <authorList>
            <person name="Intra B."/>
            <person name="Euanorasetr J."/>
            <person name="Take A."/>
            <person name="Inahashi Y."/>
            <person name="Mori M."/>
            <person name="Panbangred W."/>
            <person name="Matsumoto A."/>
        </authorList>
    </citation>
    <scope>NUCLEOTIDE SEQUENCE [LARGE SCALE GENOMIC DNA]</scope>
    <source>
        <strain evidence="2 3">H219</strain>
    </source>
</reference>
<dbReference type="EMBL" id="RSAA01000014">
    <property type="protein sequence ID" value="RRO16304.1"/>
    <property type="molecule type" value="Genomic_DNA"/>
</dbReference>
<protein>
    <recommendedName>
        <fullName evidence="4">Alpha/beta hydrolase</fullName>
    </recommendedName>
</protein>
<comment type="caution">
    <text evidence="2">The sequence shown here is derived from an EMBL/GenBank/DDBJ whole genome shotgun (WGS) entry which is preliminary data.</text>
</comment>
<dbReference type="Proteomes" id="UP000274515">
    <property type="component" value="Unassembled WGS sequence"/>
</dbReference>
<gene>
    <name evidence="2" type="ORF">EIL87_14830</name>
</gene>
<name>A0A3R8QNK1_9PSEU</name>
<evidence type="ECO:0000313" key="3">
    <source>
        <dbReference type="Proteomes" id="UP000274515"/>
    </source>
</evidence>
<dbReference type="OrthoDB" id="5513277at2"/>
<accession>A0A3R8QNK1</accession>
<dbReference type="AlphaFoldDB" id="A0A3R8QNK1"/>